<keyword evidence="1" id="KW-0520">NAD</keyword>
<keyword evidence="4" id="KW-1185">Reference proteome</keyword>
<dbReference type="PANTHER" id="PTHR32009:SF63">
    <property type="entry name" value="RESISTANCE PROTEIN (TIR CLASS), PUTATIVE-RELATED"/>
    <property type="match status" value="1"/>
</dbReference>
<sequence length="214" mass="25340">MSISSLTQSHQVFLNYRGEELRHSFVSHLIDAFERHEINFFVDKYELRGKDLKSLVSRIEESRVALAIFSTRYAESSWCMDELVKMQKLANREKLQVIPIFYKVKAIDVREQRGEFGDNFWKLAKTSSGDQIKNWKDALECISYKMGLSLKDKSSEADFIKEIIMEVERVIRAIRTVEREDDGYVNHFRNKKKFRNYNCTYELPVFKNIKTKTL</sequence>
<dbReference type="Pfam" id="PF01582">
    <property type="entry name" value="TIR"/>
    <property type="match status" value="1"/>
</dbReference>
<evidence type="ECO:0000313" key="3">
    <source>
        <dbReference type="EMBL" id="KAL1225962.1"/>
    </source>
</evidence>
<dbReference type="Proteomes" id="UP001558713">
    <property type="component" value="Unassembled WGS sequence"/>
</dbReference>
<dbReference type="Gene3D" id="3.40.50.10140">
    <property type="entry name" value="Toll/interleukin-1 receptor homology (TIR) domain"/>
    <property type="match status" value="1"/>
</dbReference>
<evidence type="ECO:0000313" key="4">
    <source>
        <dbReference type="Proteomes" id="UP001558713"/>
    </source>
</evidence>
<evidence type="ECO:0000256" key="1">
    <source>
        <dbReference type="ARBA" id="ARBA00023027"/>
    </source>
</evidence>
<dbReference type="SMART" id="SM00255">
    <property type="entry name" value="TIR"/>
    <property type="match status" value="1"/>
</dbReference>
<feature type="domain" description="TIR" evidence="2">
    <location>
        <begin position="8"/>
        <end position="171"/>
    </location>
</feature>
<reference evidence="3 4" key="1">
    <citation type="submission" date="2024-04" db="EMBL/GenBank/DDBJ databases">
        <title>Genome assembly C_amara_ONT_v2.</title>
        <authorList>
            <person name="Yant L."/>
            <person name="Moore C."/>
            <person name="Slenker M."/>
        </authorList>
    </citation>
    <scope>NUCLEOTIDE SEQUENCE [LARGE SCALE GENOMIC DNA]</scope>
    <source>
        <tissue evidence="3">Leaf</tissue>
    </source>
</reference>
<proteinExistence type="predicted"/>
<dbReference type="PROSITE" id="PS50104">
    <property type="entry name" value="TIR"/>
    <property type="match status" value="1"/>
</dbReference>
<dbReference type="PANTHER" id="PTHR32009">
    <property type="entry name" value="TMV RESISTANCE PROTEIN N-LIKE"/>
    <property type="match status" value="1"/>
</dbReference>
<accession>A0ABD1C908</accession>
<dbReference type="InterPro" id="IPR000157">
    <property type="entry name" value="TIR_dom"/>
</dbReference>
<dbReference type="FunFam" id="3.40.50.10140:FF:000007">
    <property type="entry name" value="Disease resistance protein (TIR-NBS-LRR class)"/>
    <property type="match status" value="1"/>
</dbReference>
<evidence type="ECO:0000259" key="2">
    <source>
        <dbReference type="PROSITE" id="PS50104"/>
    </source>
</evidence>
<name>A0ABD1C908_CARAN</name>
<comment type="caution">
    <text evidence="3">The sequence shown here is derived from an EMBL/GenBank/DDBJ whole genome shotgun (WGS) entry which is preliminary data.</text>
</comment>
<dbReference type="SUPFAM" id="SSF52200">
    <property type="entry name" value="Toll/Interleukin receptor TIR domain"/>
    <property type="match status" value="1"/>
</dbReference>
<dbReference type="AlphaFoldDB" id="A0ABD1C908"/>
<dbReference type="EMBL" id="JBANAX010000015">
    <property type="protein sequence ID" value="KAL1225962.1"/>
    <property type="molecule type" value="Genomic_DNA"/>
</dbReference>
<protein>
    <submittedName>
        <fullName evidence="3">Disease resistance protein RBA1</fullName>
    </submittedName>
</protein>
<dbReference type="InterPro" id="IPR035897">
    <property type="entry name" value="Toll_tir_struct_dom_sf"/>
</dbReference>
<gene>
    <name evidence="3" type="ORF">V5N11_025592</name>
</gene>
<organism evidence="3 4">
    <name type="scientific">Cardamine amara subsp. amara</name>
    <dbReference type="NCBI Taxonomy" id="228776"/>
    <lineage>
        <taxon>Eukaryota</taxon>
        <taxon>Viridiplantae</taxon>
        <taxon>Streptophyta</taxon>
        <taxon>Embryophyta</taxon>
        <taxon>Tracheophyta</taxon>
        <taxon>Spermatophyta</taxon>
        <taxon>Magnoliopsida</taxon>
        <taxon>eudicotyledons</taxon>
        <taxon>Gunneridae</taxon>
        <taxon>Pentapetalae</taxon>
        <taxon>rosids</taxon>
        <taxon>malvids</taxon>
        <taxon>Brassicales</taxon>
        <taxon>Brassicaceae</taxon>
        <taxon>Cardamineae</taxon>
        <taxon>Cardamine</taxon>
    </lineage>
</organism>